<dbReference type="CDD" id="cd00009">
    <property type="entry name" value="AAA"/>
    <property type="match status" value="1"/>
</dbReference>
<dbReference type="NCBIfam" id="TIGR00229">
    <property type="entry name" value="sensory_box"/>
    <property type="match status" value="1"/>
</dbReference>
<dbReference type="InterPro" id="IPR009057">
    <property type="entry name" value="Homeodomain-like_sf"/>
</dbReference>
<dbReference type="InterPro" id="IPR025662">
    <property type="entry name" value="Sigma_54_int_dom_ATP-bd_1"/>
</dbReference>
<dbReference type="InterPro" id="IPR035965">
    <property type="entry name" value="PAS-like_dom_sf"/>
</dbReference>
<dbReference type="Gene3D" id="3.30.450.20">
    <property type="entry name" value="PAS domain"/>
    <property type="match status" value="1"/>
</dbReference>
<gene>
    <name evidence="8" type="ORF">J2S07_001401</name>
</gene>
<dbReference type="PANTHER" id="PTHR32071">
    <property type="entry name" value="TRANSCRIPTIONAL REGULATORY PROTEIN"/>
    <property type="match status" value="1"/>
</dbReference>
<keyword evidence="3" id="KW-0805">Transcription regulation</keyword>
<dbReference type="InterPro" id="IPR058031">
    <property type="entry name" value="AAA_lid_NorR"/>
</dbReference>
<dbReference type="Gene3D" id="1.10.10.60">
    <property type="entry name" value="Homeodomain-like"/>
    <property type="match status" value="1"/>
</dbReference>
<dbReference type="SUPFAM" id="SSF55785">
    <property type="entry name" value="PYP-like sensor domain (PAS domain)"/>
    <property type="match status" value="1"/>
</dbReference>
<dbReference type="CDD" id="cd00130">
    <property type="entry name" value="PAS"/>
    <property type="match status" value="1"/>
</dbReference>
<dbReference type="InterPro" id="IPR013656">
    <property type="entry name" value="PAS_4"/>
</dbReference>
<sequence>MTEGIAISSEVLKAILSRIDEGIHVVDTDGKTIFYNEVAANHDGLKVTDVIGKPLLSVFPSLNESTSTLLKVLETKKAIYNQAQAYTNVYGKKIETMNTTLPIFVKGEMVGAMEIAKDYTSMKRLSEQLVDLQKKLLAKKKVPKKQSVVTYTLDDLLTVNSEFAKVKKEAEKLAASHSPILVYGESGTGKELFVQGIHHASVRAGFPFIAQNCAAIPETLLESILFGTSKGSYTGAVERPGLFELADGGTLFLDELHAMPIDLQAKLLRVLEDGIIRRVGGTRDTVVDVRVVAAMNVHPKQALEQKMLRPDLFYRLNVLMFELAPLRKRTEDILYLTRVFIEKFNRILKKQIEGISVDVEQIFLSYNWPGNVRELKHTVEYMMNMCESELLEIEHLPIMLREQVSKEQVKLLDSEHSVSFRKNVENFEMELIKKALSETKGNIQQAAKRLHIPRQTLQYKIHKYQLNQHAE</sequence>
<evidence type="ECO:0000259" key="7">
    <source>
        <dbReference type="PROSITE" id="PS50112"/>
    </source>
</evidence>
<dbReference type="InterPro" id="IPR025943">
    <property type="entry name" value="Sigma_54_int_dom_ATP-bd_2"/>
</dbReference>
<dbReference type="Gene3D" id="3.40.50.300">
    <property type="entry name" value="P-loop containing nucleotide triphosphate hydrolases"/>
    <property type="match status" value="1"/>
</dbReference>
<keyword evidence="5" id="KW-0804">Transcription</keyword>
<dbReference type="RefSeq" id="WP_307149670.1">
    <property type="nucleotide sequence ID" value="NZ_JAUSTU010000005.1"/>
</dbReference>
<dbReference type="Proteomes" id="UP001231362">
    <property type="component" value="Unassembled WGS sequence"/>
</dbReference>
<accession>A0ABT9V2B0</accession>
<dbReference type="PROSITE" id="PS00676">
    <property type="entry name" value="SIGMA54_INTERACT_2"/>
    <property type="match status" value="1"/>
</dbReference>
<dbReference type="SUPFAM" id="SSF46689">
    <property type="entry name" value="Homeodomain-like"/>
    <property type="match status" value="1"/>
</dbReference>
<dbReference type="PROSITE" id="PS00688">
    <property type="entry name" value="SIGMA54_INTERACT_3"/>
    <property type="match status" value="1"/>
</dbReference>
<dbReference type="InterPro" id="IPR027417">
    <property type="entry name" value="P-loop_NTPase"/>
</dbReference>
<dbReference type="Pfam" id="PF00158">
    <property type="entry name" value="Sigma54_activat"/>
    <property type="match status" value="1"/>
</dbReference>
<feature type="domain" description="PAS" evidence="7">
    <location>
        <begin position="8"/>
        <end position="56"/>
    </location>
</feature>
<evidence type="ECO:0000313" key="8">
    <source>
        <dbReference type="EMBL" id="MDQ0155097.1"/>
    </source>
</evidence>
<organism evidence="8 9">
    <name type="scientific">Anoxybacillus andreesenii</name>
    <dbReference type="NCBI Taxonomy" id="1325932"/>
    <lineage>
        <taxon>Bacteria</taxon>
        <taxon>Bacillati</taxon>
        <taxon>Bacillota</taxon>
        <taxon>Bacilli</taxon>
        <taxon>Bacillales</taxon>
        <taxon>Anoxybacillaceae</taxon>
        <taxon>Anoxybacillus</taxon>
    </lineage>
</organism>
<dbReference type="SMART" id="SM00382">
    <property type="entry name" value="AAA"/>
    <property type="match status" value="1"/>
</dbReference>
<dbReference type="Pfam" id="PF08448">
    <property type="entry name" value="PAS_4"/>
    <property type="match status" value="1"/>
</dbReference>
<evidence type="ECO:0000256" key="3">
    <source>
        <dbReference type="ARBA" id="ARBA00023015"/>
    </source>
</evidence>
<comment type="caution">
    <text evidence="8">The sequence shown here is derived from an EMBL/GenBank/DDBJ whole genome shotgun (WGS) entry which is preliminary data.</text>
</comment>
<keyword evidence="2" id="KW-0067">ATP-binding</keyword>
<dbReference type="InterPro" id="IPR002197">
    <property type="entry name" value="HTH_Fis"/>
</dbReference>
<keyword evidence="9" id="KW-1185">Reference proteome</keyword>
<reference evidence="8 9" key="1">
    <citation type="submission" date="2023-07" db="EMBL/GenBank/DDBJ databases">
        <title>Genomic Encyclopedia of Type Strains, Phase IV (KMG-IV): sequencing the most valuable type-strain genomes for metagenomic binning, comparative biology and taxonomic classification.</title>
        <authorList>
            <person name="Goeker M."/>
        </authorList>
    </citation>
    <scope>NUCLEOTIDE SEQUENCE [LARGE SCALE GENOMIC DNA]</scope>
    <source>
        <strain evidence="8 9">DSM 23948</strain>
    </source>
</reference>
<dbReference type="Pfam" id="PF02954">
    <property type="entry name" value="HTH_8"/>
    <property type="match status" value="1"/>
</dbReference>
<dbReference type="InterPro" id="IPR000014">
    <property type="entry name" value="PAS"/>
</dbReference>
<feature type="domain" description="Sigma-54 factor interaction" evidence="6">
    <location>
        <begin position="156"/>
        <end position="384"/>
    </location>
</feature>
<evidence type="ECO:0000256" key="5">
    <source>
        <dbReference type="ARBA" id="ARBA00023163"/>
    </source>
</evidence>
<dbReference type="SUPFAM" id="SSF52540">
    <property type="entry name" value="P-loop containing nucleoside triphosphate hydrolases"/>
    <property type="match status" value="1"/>
</dbReference>
<keyword evidence="1" id="KW-0547">Nucleotide-binding</keyword>
<evidence type="ECO:0000313" key="9">
    <source>
        <dbReference type="Proteomes" id="UP001231362"/>
    </source>
</evidence>
<proteinExistence type="predicted"/>
<dbReference type="PRINTS" id="PR01590">
    <property type="entry name" value="HTHFIS"/>
</dbReference>
<protein>
    <submittedName>
        <fullName evidence="8">Arginine utilization regulatory protein</fullName>
    </submittedName>
</protein>
<dbReference type="InterPro" id="IPR003593">
    <property type="entry name" value="AAA+_ATPase"/>
</dbReference>
<dbReference type="InterPro" id="IPR025944">
    <property type="entry name" value="Sigma_54_int_dom_CS"/>
</dbReference>
<name>A0ABT9V2B0_9BACL</name>
<dbReference type="PANTHER" id="PTHR32071:SF74">
    <property type="entry name" value="TRANSCRIPTIONAL ACTIVATOR ROCR"/>
    <property type="match status" value="1"/>
</dbReference>
<evidence type="ECO:0000259" key="6">
    <source>
        <dbReference type="PROSITE" id="PS50045"/>
    </source>
</evidence>
<dbReference type="PROSITE" id="PS00675">
    <property type="entry name" value="SIGMA54_INTERACT_1"/>
    <property type="match status" value="1"/>
</dbReference>
<dbReference type="InterPro" id="IPR002078">
    <property type="entry name" value="Sigma_54_int"/>
</dbReference>
<evidence type="ECO:0000256" key="1">
    <source>
        <dbReference type="ARBA" id="ARBA00022741"/>
    </source>
</evidence>
<evidence type="ECO:0000256" key="2">
    <source>
        <dbReference type="ARBA" id="ARBA00022840"/>
    </source>
</evidence>
<dbReference type="PROSITE" id="PS50112">
    <property type="entry name" value="PAS"/>
    <property type="match status" value="1"/>
</dbReference>
<keyword evidence="4" id="KW-0238">DNA-binding</keyword>
<dbReference type="EMBL" id="JAUSTU010000005">
    <property type="protein sequence ID" value="MDQ0155097.1"/>
    <property type="molecule type" value="Genomic_DNA"/>
</dbReference>
<dbReference type="Gene3D" id="1.10.8.60">
    <property type="match status" value="1"/>
</dbReference>
<dbReference type="Pfam" id="PF25601">
    <property type="entry name" value="AAA_lid_14"/>
    <property type="match status" value="1"/>
</dbReference>
<dbReference type="PROSITE" id="PS50045">
    <property type="entry name" value="SIGMA54_INTERACT_4"/>
    <property type="match status" value="1"/>
</dbReference>
<evidence type="ECO:0000256" key="4">
    <source>
        <dbReference type="ARBA" id="ARBA00023125"/>
    </source>
</evidence>